<sequence>MTSRYIVQQGRTLYFRRRAPIDLAPQLGRFVKIALGTDSFDVARRLVGHINTAVETYWAELRLGGETAALRERYQRAVALSRRLGWVYRPLSELVAGPVGDAVERLESLQDTVTPATIVAVMGGVERPVLLLSDLYPEYARLTPELLRGKNERQIRGWRLARERAVRNLISVIGDKPLTEVTRTDALIFRDWWAVRLGAENLAVNTANRDLIHIKGMIRVVDEKLGLGFKNPFADLMFRETDGMGKNRGETVSTDWIRGTLLGPGALSGVNEEARCLVAILVETGARPGEICGLEPEDILLEGPVPHIKIRPNAVRAIKTSQSRRDIPLVGAALEAARQLLQNGGIQRYRGKTDSFTTAINKYMNEHNLFETKTQSLYSLRHAFQDRLIAVDAPDRIAAELMGHTFHRPRYGAGATLKHKQEWLEKIAVG</sequence>
<dbReference type="SUPFAM" id="SSF56349">
    <property type="entry name" value="DNA breaking-rejoining enzymes"/>
    <property type="match status" value="1"/>
</dbReference>
<evidence type="ECO:0000259" key="2">
    <source>
        <dbReference type="PROSITE" id="PS51898"/>
    </source>
</evidence>
<gene>
    <name evidence="3" type="ORF">AY555_02950</name>
</gene>
<dbReference type="Pfam" id="PF20172">
    <property type="entry name" value="DUF6538"/>
    <property type="match status" value="1"/>
</dbReference>
<dbReference type="Proteomes" id="UP000076066">
    <property type="component" value="Chromosome"/>
</dbReference>
<feature type="domain" description="Tyr recombinase" evidence="2">
    <location>
        <begin position="247"/>
        <end position="425"/>
    </location>
</feature>
<dbReference type="InterPro" id="IPR013762">
    <property type="entry name" value="Integrase-like_cat_sf"/>
</dbReference>
<keyword evidence="1" id="KW-0233">DNA recombination</keyword>
<dbReference type="InterPro" id="IPR002104">
    <property type="entry name" value="Integrase_catalytic"/>
</dbReference>
<dbReference type="Pfam" id="PF00589">
    <property type="entry name" value="Phage_integrase"/>
    <property type="match status" value="1"/>
</dbReference>
<accession>A0A143DC60</accession>
<evidence type="ECO:0000313" key="4">
    <source>
        <dbReference type="Proteomes" id="UP000076066"/>
    </source>
</evidence>
<protein>
    <recommendedName>
        <fullName evidence="2">Tyr recombinase domain-containing protein</fullName>
    </recommendedName>
</protein>
<dbReference type="KEGG" id="hjo:AY555_02950"/>
<dbReference type="PROSITE" id="PS51898">
    <property type="entry name" value="TYR_RECOMBINASE"/>
    <property type="match status" value="1"/>
</dbReference>
<keyword evidence="4" id="KW-1185">Reference proteome</keyword>
<dbReference type="EMBL" id="CP014525">
    <property type="protein sequence ID" value="AMW34315.1"/>
    <property type="molecule type" value="Genomic_DNA"/>
</dbReference>
<dbReference type="GeneID" id="53316108"/>
<dbReference type="GO" id="GO:0006310">
    <property type="term" value="P:DNA recombination"/>
    <property type="evidence" value="ECO:0007669"/>
    <property type="project" value="UniProtKB-KW"/>
</dbReference>
<dbReference type="GO" id="GO:0015074">
    <property type="term" value="P:DNA integration"/>
    <property type="evidence" value="ECO:0007669"/>
    <property type="project" value="InterPro"/>
</dbReference>
<dbReference type="InterPro" id="IPR011010">
    <property type="entry name" value="DNA_brk_join_enz"/>
</dbReference>
<dbReference type="GO" id="GO:0003677">
    <property type="term" value="F:DNA binding"/>
    <property type="evidence" value="ECO:0007669"/>
    <property type="project" value="InterPro"/>
</dbReference>
<evidence type="ECO:0000256" key="1">
    <source>
        <dbReference type="ARBA" id="ARBA00023172"/>
    </source>
</evidence>
<dbReference type="AlphaFoldDB" id="A0A143DC60"/>
<name>A0A143DC60_9PROT</name>
<organism evidence="3 4">
    <name type="scientific">Haematospirillum jordaniae</name>
    <dbReference type="NCBI Taxonomy" id="1549855"/>
    <lineage>
        <taxon>Bacteria</taxon>
        <taxon>Pseudomonadati</taxon>
        <taxon>Pseudomonadota</taxon>
        <taxon>Alphaproteobacteria</taxon>
        <taxon>Rhodospirillales</taxon>
        <taxon>Novispirillaceae</taxon>
        <taxon>Haematospirillum</taxon>
    </lineage>
</organism>
<dbReference type="InterPro" id="IPR046668">
    <property type="entry name" value="DUF6538"/>
</dbReference>
<dbReference type="STRING" id="1549855.AY555_02950"/>
<dbReference type="RefSeq" id="WP_066133246.1">
    <property type="nucleotide sequence ID" value="NZ_CP014525.1"/>
</dbReference>
<proteinExistence type="predicted"/>
<dbReference type="Gene3D" id="1.10.443.10">
    <property type="entry name" value="Intergrase catalytic core"/>
    <property type="match status" value="1"/>
</dbReference>
<evidence type="ECO:0000313" key="3">
    <source>
        <dbReference type="EMBL" id="AMW34315.1"/>
    </source>
</evidence>
<dbReference type="OrthoDB" id="9784724at2"/>
<reference evidence="3 4" key="1">
    <citation type="submission" date="2016-02" db="EMBL/GenBank/DDBJ databases">
        <title>Complete Genome of H5569, the type strain of the newly described species Haematospirillium jordaniae.</title>
        <authorList>
            <person name="Nicholson A.C."/>
            <person name="Humrighouse B.W."/>
            <person name="Loparov V."/>
            <person name="McQuiston J.R."/>
        </authorList>
    </citation>
    <scope>NUCLEOTIDE SEQUENCE [LARGE SCALE GENOMIC DNA]</scope>
    <source>
        <strain evidence="3 4">H5569</strain>
    </source>
</reference>